<proteinExistence type="predicted"/>
<name>A0A8X8BWN2_POLSE</name>
<feature type="domain" description="SH2" evidence="4">
    <location>
        <begin position="129"/>
        <end position="220"/>
    </location>
</feature>
<evidence type="ECO:0000259" key="4">
    <source>
        <dbReference type="PROSITE" id="PS50001"/>
    </source>
</evidence>
<evidence type="ECO:0000313" key="6">
    <source>
        <dbReference type="Proteomes" id="UP000886611"/>
    </source>
</evidence>
<feature type="compositionally biased region" description="Polar residues" evidence="3">
    <location>
        <begin position="289"/>
        <end position="303"/>
    </location>
</feature>
<sequence>MGSSCFPGNPPGTHPGSPPGVPSLLPPRTSRCGGSADVQGSSGTGAPPGGGHGPLQGWASMASAHGPQHNLDSRPLVVWMAQALLQSSWASRLASTPSRMRQMVTGNLLKRQKCYNRLCAGVEAKKEQYCQCFVFHRQAEDQLKDKLLGNFIIRLSDRTIGYILSYKGKDRCRHFVINQNKSGHFIVSGDTETHETLPALLEFYRTTAIEPFGEYLTMPCSQSSDSQIYDEINHRENKKAIVSVKAARDMWKEKSDIAPIGKVEREISDKKSADMRPPALPPKYGRVPQNLTSGSSQEAIEPTSQDHGKEAVPSQSKHESPLKTLHGQSSFERRALPQPTPATQMEPSYQTITRPQPQINTRGGNKEYTEEKPCESPLKSVTYSMTNMSTRGVGTIYSELNLTERRSQSLTLKDDNLTESPNFKLNTPPGTSLKEVTKMPPEEAAPLNLYSDLKHTPHSSLDYDVNREVPPAWQDHEENCYEHVPARAQWPQKKCHWEVPRPQMPQPQLDNTYDQVPVQVQPKRIFGENTYELINDSSVNKHPNGASTNMEHPGVQKSGEKHDIRVSKQNIEEATPTANKASVVCYNKWLPKMVVLKRLHKNKADPSDLLGYIAARDGGRHIAHCNDNKVRDKVRAAGCRAS</sequence>
<dbReference type="SMART" id="SM00252">
    <property type="entry name" value="SH2"/>
    <property type="match status" value="1"/>
</dbReference>
<feature type="compositionally biased region" description="Pro residues" evidence="3">
    <location>
        <begin position="8"/>
        <end position="25"/>
    </location>
</feature>
<evidence type="ECO:0000256" key="2">
    <source>
        <dbReference type="PROSITE-ProRule" id="PRU00191"/>
    </source>
</evidence>
<feature type="non-terminal residue" evidence="5">
    <location>
        <position position="642"/>
    </location>
</feature>
<feature type="non-terminal residue" evidence="5">
    <location>
        <position position="1"/>
    </location>
</feature>
<reference evidence="5 6" key="1">
    <citation type="journal article" date="2021" name="Cell">
        <title>Tracing the genetic footprints of vertebrate landing in non-teleost ray-finned fishes.</title>
        <authorList>
            <person name="Bi X."/>
            <person name="Wang K."/>
            <person name="Yang L."/>
            <person name="Pan H."/>
            <person name="Jiang H."/>
            <person name="Wei Q."/>
            <person name="Fang M."/>
            <person name="Yu H."/>
            <person name="Zhu C."/>
            <person name="Cai Y."/>
            <person name="He Y."/>
            <person name="Gan X."/>
            <person name="Zeng H."/>
            <person name="Yu D."/>
            <person name="Zhu Y."/>
            <person name="Jiang H."/>
            <person name="Qiu Q."/>
            <person name="Yang H."/>
            <person name="Zhang Y.E."/>
            <person name="Wang W."/>
            <person name="Zhu M."/>
            <person name="He S."/>
            <person name="Zhang G."/>
        </authorList>
    </citation>
    <scope>NUCLEOTIDE SEQUENCE [LARGE SCALE GENOMIC DNA]</scope>
    <source>
        <strain evidence="5">Bchr_013</strain>
    </source>
</reference>
<feature type="compositionally biased region" description="Basic and acidic residues" evidence="3">
    <location>
        <begin position="262"/>
        <end position="274"/>
    </location>
</feature>
<dbReference type="GO" id="GO:0005737">
    <property type="term" value="C:cytoplasm"/>
    <property type="evidence" value="ECO:0007669"/>
    <property type="project" value="TreeGrafter"/>
</dbReference>
<feature type="compositionally biased region" description="Polar residues" evidence="3">
    <location>
        <begin position="341"/>
        <end position="363"/>
    </location>
</feature>
<accession>A0A8X8BWN2</accession>
<protein>
    <submittedName>
        <fullName evidence="5">SH2D7 protein</fullName>
    </submittedName>
</protein>
<dbReference type="EMBL" id="JAATIS010000094">
    <property type="protein sequence ID" value="KAG2470381.1"/>
    <property type="molecule type" value="Genomic_DNA"/>
</dbReference>
<dbReference type="InterPro" id="IPR000980">
    <property type="entry name" value="SH2"/>
</dbReference>
<keyword evidence="1 2" id="KW-0727">SH2 domain</keyword>
<feature type="compositionally biased region" description="Basic and acidic residues" evidence="3">
    <location>
        <begin position="364"/>
        <end position="374"/>
    </location>
</feature>
<dbReference type="PANTHER" id="PTHR14388:SF6">
    <property type="entry name" value="SH2 DOMAIN-CONTAINING PROTEIN 7"/>
    <property type="match status" value="1"/>
</dbReference>
<feature type="compositionally biased region" description="Gly residues" evidence="3">
    <location>
        <begin position="42"/>
        <end position="54"/>
    </location>
</feature>
<dbReference type="SUPFAM" id="SSF55550">
    <property type="entry name" value="SH2 domain"/>
    <property type="match status" value="1"/>
</dbReference>
<dbReference type="Proteomes" id="UP000886611">
    <property type="component" value="Unassembled WGS sequence"/>
</dbReference>
<dbReference type="AlphaFoldDB" id="A0A8X8BWN2"/>
<organism evidence="5 6">
    <name type="scientific">Polypterus senegalus</name>
    <name type="common">Senegal bichir</name>
    <dbReference type="NCBI Taxonomy" id="55291"/>
    <lineage>
        <taxon>Eukaryota</taxon>
        <taxon>Metazoa</taxon>
        <taxon>Chordata</taxon>
        <taxon>Craniata</taxon>
        <taxon>Vertebrata</taxon>
        <taxon>Euteleostomi</taxon>
        <taxon>Actinopterygii</taxon>
        <taxon>Polypteriformes</taxon>
        <taxon>Polypteridae</taxon>
        <taxon>Polypterus</taxon>
    </lineage>
</organism>
<evidence type="ECO:0000256" key="3">
    <source>
        <dbReference type="SAM" id="MobiDB-lite"/>
    </source>
</evidence>
<feature type="region of interest" description="Disordered" evidence="3">
    <location>
        <begin position="262"/>
        <end position="375"/>
    </location>
</feature>
<evidence type="ECO:0000256" key="1">
    <source>
        <dbReference type="ARBA" id="ARBA00022999"/>
    </source>
</evidence>
<dbReference type="PANTHER" id="PTHR14388">
    <property type="entry name" value="T CELL-SPECIFIC ADAPTER PROTEIN TSAD"/>
    <property type="match status" value="1"/>
</dbReference>
<evidence type="ECO:0000313" key="5">
    <source>
        <dbReference type="EMBL" id="KAG2470381.1"/>
    </source>
</evidence>
<dbReference type="InterPro" id="IPR036860">
    <property type="entry name" value="SH2_dom_sf"/>
</dbReference>
<dbReference type="PROSITE" id="PS50001">
    <property type="entry name" value="SH2"/>
    <property type="match status" value="1"/>
</dbReference>
<dbReference type="Pfam" id="PF00017">
    <property type="entry name" value="SH2"/>
    <property type="match status" value="1"/>
</dbReference>
<feature type="compositionally biased region" description="Basic and acidic residues" evidence="3">
    <location>
        <begin position="304"/>
        <end position="321"/>
    </location>
</feature>
<keyword evidence="6" id="KW-1185">Reference proteome</keyword>
<dbReference type="Gene3D" id="3.30.505.10">
    <property type="entry name" value="SH2 domain"/>
    <property type="match status" value="1"/>
</dbReference>
<gene>
    <name evidence="5" type="primary">Sh2d7</name>
    <name evidence="5" type="ORF">GTO96_0006360</name>
</gene>
<feature type="region of interest" description="Disordered" evidence="3">
    <location>
        <begin position="1"/>
        <end position="66"/>
    </location>
</feature>
<comment type="caution">
    <text evidence="5">The sequence shown here is derived from an EMBL/GenBank/DDBJ whole genome shotgun (WGS) entry which is preliminary data.</text>
</comment>